<dbReference type="CDD" id="cd18103">
    <property type="entry name" value="SpoU-like_RlmB"/>
    <property type="match status" value="1"/>
</dbReference>
<proteinExistence type="inferred from homology"/>
<comment type="similarity">
    <text evidence="1">Belongs to the class IV-like SAM-binding methyltransferase superfamily. RNA methyltransferase TrmH family.</text>
</comment>
<dbReference type="InterPro" id="IPR013123">
    <property type="entry name" value="SpoU_subst-bd"/>
</dbReference>
<dbReference type="Pfam" id="PF08032">
    <property type="entry name" value="SpoU_sub_bind"/>
    <property type="match status" value="1"/>
</dbReference>
<protein>
    <submittedName>
        <fullName evidence="8">23S rRNA (Guanosine-2'-O-)-methyltransferase RlmB</fullName>
        <ecNumber evidence="8">2.1.1.185</ecNumber>
    </submittedName>
</protein>
<dbReference type="InterPro" id="IPR004441">
    <property type="entry name" value="rRNA_MeTrfase_TrmH"/>
</dbReference>
<dbReference type="GO" id="GO:0008173">
    <property type="term" value="F:RNA methyltransferase activity"/>
    <property type="evidence" value="ECO:0007669"/>
    <property type="project" value="InterPro"/>
</dbReference>
<dbReference type="SMART" id="SM00967">
    <property type="entry name" value="SpoU_sub_bind"/>
    <property type="match status" value="1"/>
</dbReference>
<keyword evidence="3" id="KW-0698">rRNA processing</keyword>
<feature type="domain" description="RNA 2-O ribose methyltransferase substrate binding" evidence="7">
    <location>
        <begin position="5"/>
        <end position="81"/>
    </location>
</feature>
<keyword evidence="4 8" id="KW-0489">Methyltransferase</keyword>
<dbReference type="InterPro" id="IPR024915">
    <property type="entry name" value="23S_rRNA_MeTrfase_RlmB"/>
</dbReference>
<sequence length="248" mass="25657">MTLKLLYGFHAVGARVRAAPDSVRELLVDMSRHDARMQQFLARAQAAGLAVVPADAARLDALAGTHRHQGVVARVEPLDKLSTLDAVLDAAAGVPLLLGLDGVTDPHNLGAVLRTADAAGVHAVFAPKDRAVGLTPTVAKVASGAADTVPYIMVTNMARALAALRERGLWLVGAAGEAQATLYAAEMTGPTALVLGAEGSGMRRLVREGCDQLVHIPMLGHVDSLNVSVAAGVCLFEAVRQRAGTASN</sequence>
<evidence type="ECO:0000256" key="1">
    <source>
        <dbReference type="ARBA" id="ARBA00007228"/>
    </source>
</evidence>
<dbReference type="GO" id="GO:0003723">
    <property type="term" value="F:RNA binding"/>
    <property type="evidence" value="ECO:0007669"/>
    <property type="project" value="InterPro"/>
</dbReference>
<dbReference type="NCBIfam" id="TIGR00186">
    <property type="entry name" value="rRNA_methyl_3"/>
    <property type="match status" value="1"/>
</dbReference>
<evidence type="ECO:0000256" key="2">
    <source>
        <dbReference type="ARBA" id="ARBA00022490"/>
    </source>
</evidence>
<dbReference type="EC" id="2.1.1.185" evidence="8"/>
<dbReference type="EMBL" id="MLJW01000303">
    <property type="protein sequence ID" value="OIQ90120.1"/>
    <property type="molecule type" value="Genomic_DNA"/>
</dbReference>
<accession>A0A1J5R2E0</accession>
<dbReference type="Gene3D" id="3.40.1280.10">
    <property type="match status" value="1"/>
</dbReference>
<dbReference type="AlphaFoldDB" id="A0A1J5R2E0"/>
<comment type="caution">
    <text evidence="8">The sequence shown here is derived from an EMBL/GenBank/DDBJ whole genome shotgun (WGS) entry which is preliminary data.</text>
</comment>
<dbReference type="SUPFAM" id="SSF55315">
    <property type="entry name" value="L30e-like"/>
    <property type="match status" value="1"/>
</dbReference>
<evidence type="ECO:0000256" key="4">
    <source>
        <dbReference type="ARBA" id="ARBA00022603"/>
    </source>
</evidence>
<evidence type="ECO:0000313" key="8">
    <source>
        <dbReference type="EMBL" id="OIQ90120.1"/>
    </source>
</evidence>
<dbReference type="GO" id="GO:0006364">
    <property type="term" value="P:rRNA processing"/>
    <property type="evidence" value="ECO:0007669"/>
    <property type="project" value="UniProtKB-KW"/>
</dbReference>
<keyword evidence="6" id="KW-0949">S-adenosyl-L-methionine</keyword>
<evidence type="ECO:0000256" key="6">
    <source>
        <dbReference type="ARBA" id="ARBA00022691"/>
    </source>
</evidence>
<dbReference type="PANTHER" id="PTHR46429:SF1">
    <property type="entry name" value="23S RRNA (GUANOSINE-2'-O-)-METHYLTRANSFERASE RLMB"/>
    <property type="match status" value="1"/>
</dbReference>
<dbReference type="Pfam" id="PF00588">
    <property type="entry name" value="SpoU_methylase"/>
    <property type="match status" value="1"/>
</dbReference>
<dbReference type="SUPFAM" id="SSF75217">
    <property type="entry name" value="alpha/beta knot"/>
    <property type="match status" value="1"/>
</dbReference>
<dbReference type="InterPro" id="IPR029028">
    <property type="entry name" value="Alpha/beta_knot_MTases"/>
</dbReference>
<dbReference type="HAMAP" id="MF_01887">
    <property type="entry name" value="23SrRNA_methyltr_B"/>
    <property type="match status" value="1"/>
</dbReference>
<keyword evidence="2" id="KW-0963">Cytoplasm</keyword>
<gene>
    <name evidence="8" type="primary">rlmB_15</name>
    <name evidence="8" type="ORF">GALL_279770</name>
</gene>
<dbReference type="InterPro" id="IPR029026">
    <property type="entry name" value="tRNA_m1G_MTases_N"/>
</dbReference>
<evidence type="ECO:0000259" key="7">
    <source>
        <dbReference type="SMART" id="SM00967"/>
    </source>
</evidence>
<dbReference type="Gene3D" id="3.30.1330.30">
    <property type="match status" value="1"/>
</dbReference>
<reference evidence="8" key="1">
    <citation type="submission" date="2016-10" db="EMBL/GenBank/DDBJ databases">
        <title>Sequence of Gallionella enrichment culture.</title>
        <authorList>
            <person name="Poehlein A."/>
            <person name="Muehling M."/>
            <person name="Daniel R."/>
        </authorList>
    </citation>
    <scope>NUCLEOTIDE SEQUENCE</scope>
</reference>
<dbReference type="GO" id="GO:0005829">
    <property type="term" value="C:cytosol"/>
    <property type="evidence" value="ECO:0007669"/>
    <property type="project" value="TreeGrafter"/>
</dbReference>
<dbReference type="InterPro" id="IPR029064">
    <property type="entry name" value="Ribosomal_eL30-like_sf"/>
</dbReference>
<evidence type="ECO:0000256" key="3">
    <source>
        <dbReference type="ARBA" id="ARBA00022552"/>
    </source>
</evidence>
<name>A0A1J5R2E0_9ZZZZ</name>
<keyword evidence="5 8" id="KW-0808">Transferase</keyword>
<dbReference type="PANTHER" id="PTHR46429">
    <property type="entry name" value="23S RRNA (GUANOSINE-2'-O-)-METHYLTRANSFERASE RLMB"/>
    <property type="match status" value="1"/>
</dbReference>
<dbReference type="GO" id="GO:0032259">
    <property type="term" value="P:methylation"/>
    <property type="evidence" value="ECO:0007669"/>
    <property type="project" value="UniProtKB-KW"/>
</dbReference>
<dbReference type="FunFam" id="3.40.1280.10:FF:000008">
    <property type="entry name" value="Group 3 RNA methyltransferase TrmH"/>
    <property type="match status" value="1"/>
</dbReference>
<organism evidence="8">
    <name type="scientific">mine drainage metagenome</name>
    <dbReference type="NCBI Taxonomy" id="410659"/>
    <lineage>
        <taxon>unclassified sequences</taxon>
        <taxon>metagenomes</taxon>
        <taxon>ecological metagenomes</taxon>
    </lineage>
</organism>
<dbReference type="InterPro" id="IPR001537">
    <property type="entry name" value="SpoU_MeTrfase"/>
</dbReference>
<evidence type="ECO:0000256" key="5">
    <source>
        <dbReference type="ARBA" id="ARBA00022679"/>
    </source>
</evidence>